<dbReference type="Proteomes" id="UP000030663">
    <property type="component" value="Unassembled WGS sequence"/>
</dbReference>
<reference evidence="1 2" key="1">
    <citation type="submission" date="2011-11" db="EMBL/GenBank/DDBJ databases">
        <title>The Genome Sequence of Fusarium oxysporum PHW815.</title>
        <authorList>
            <consortium name="The Broad Institute Genome Sequencing Platform"/>
            <person name="Ma L.-J."/>
            <person name="Gale L.R."/>
            <person name="Schwartz D.C."/>
            <person name="Zhou S."/>
            <person name="Corby-Kistler H."/>
            <person name="Young S.K."/>
            <person name="Zeng Q."/>
            <person name="Gargeya S."/>
            <person name="Fitzgerald M."/>
            <person name="Haas B."/>
            <person name="Abouelleil A."/>
            <person name="Alvarado L."/>
            <person name="Arachchi H.M."/>
            <person name="Berlin A."/>
            <person name="Brown A."/>
            <person name="Chapman S.B."/>
            <person name="Chen Z."/>
            <person name="Dunbar C."/>
            <person name="Freedman E."/>
            <person name="Gearin G."/>
            <person name="Goldberg J."/>
            <person name="Griggs A."/>
            <person name="Gujja S."/>
            <person name="Heiman D."/>
            <person name="Howarth C."/>
            <person name="Larson L."/>
            <person name="Lui A."/>
            <person name="MacDonald P.J.P."/>
            <person name="Montmayeur A."/>
            <person name="Murphy C."/>
            <person name="Neiman D."/>
            <person name="Pearson M."/>
            <person name="Priest M."/>
            <person name="Roberts A."/>
            <person name="Saif S."/>
            <person name="Shea T."/>
            <person name="Shenoy N."/>
            <person name="Sisk P."/>
            <person name="Stolte C."/>
            <person name="Sykes S."/>
            <person name="Wortman J."/>
            <person name="Nusbaum C."/>
            <person name="Birren B."/>
        </authorList>
    </citation>
    <scope>NUCLEOTIDE SEQUENCE [LARGE SCALE GENOMIC DNA]</scope>
    <source>
        <strain evidence="1 2">54005</strain>
    </source>
</reference>
<dbReference type="EMBL" id="JH658385">
    <property type="protein sequence ID" value="EXK86507.1"/>
    <property type="molecule type" value="Genomic_DNA"/>
</dbReference>
<sequence>MSKMDQSSGSDLQKISLSISAGSYRRFPKSPSSPLHTKDISPVEYLTQTAGIMCQIRILSKKCQKCLENFPPEVSVSRCQKAVDKKVKQCDWADCYEVAALAVGNWRDCKKCWAKYEAERERQRLALLQQAK</sequence>
<evidence type="ECO:0000313" key="2">
    <source>
        <dbReference type="Proteomes" id="UP000030663"/>
    </source>
</evidence>
<evidence type="ECO:0000313" key="1">
    <source>
        <dbReference type="EMBL" id="EXK86507.1"/>
    </source>
</evidence>
<dbReference type="AlphaFoldDB" id="X0CVJ4"/>
<proteinExistence type="predicted"/>
<name>X0CVJ4_FUSOX</name>
<accession>X0CVJ4</accession>
<keyword evidence="2" id="KW-1185">Reference proteome</keyword>
<gene>
    <name evidence="1" type="ORF">FOQG_09775</name>
</gene>
<organism evidence="1 2">
    <name type="scientific">Fusarium oxysporum f. sp. raphani 54005</name>
    <dbReference type="NCBI Taxonomy" id="1089458"/>
    <lineage>
        <taxon>Eukaryota</taxon>
        <taxon>Fungi</taxon>
        <taxon>Dikarya</taxon>
        <taxon>Ascomycota</taxon>
        <taxon>Pezizomycotina</taxon>
        <taxon>Sordariomycetes</taxon>
        <taxon>Hypocreomycetidae</taxon>
        <taxon>Hypocreales</taxon>
        <taxon>Nectriaceae</taxon>
        <taxon>Fusarium</taxon>
        <taxon>Fusarium oxysporum species complex</taxon>
    </lineage>
</organism>
<protein>
    <submittedName>
        <fullName evidence="1">Uncharacterized protein</fullName>
    </submittedName>
</protein>
<dbReference type="HOGENOM" id="CLU_1917148_0_0_1"/>